<evidence type="ECO:0000259" key="2">
    <source>
        <dbReference type="Pfam" id="PF20432"/>
    </source>
</evidence>
<dbReference type="Pfam" id="PF09722">
    <property type="entry name" value="Xre_MbcA_ParS_C"/>
    <property type="match status" value="1"/>
</dbReference>
<dbReference type="EMBL" id="MPPL01000001">
    <property type="protein sequence ID" value="OKS85036.1"/>
    <property type="molecule type" value="Genomic_DNA"/>
</dbReference>
<dbReference type="InterPro" id="IPR024467">
    <property type="entry name" value="Xre/MbcA/ParS-like_toxin-bd"/>
</dbReference>
<dbReference type="AlphaFoldDB" id="A0A1Q5ZTE4"/>
<feature type="domain" description="Antitoxin Xre-like helix-turn-helix" evidence="2">
    <location>
        <begin position="36"/>
        <end position="97"/>
    </location>
</feature>
<dbReference type="Pfam" id="PF20432">
    <property type="entry name" value="Xre-like-HTH"/>
    <property type="match status" value="1"/>
</dbReference>
<dbReference type="GO" id="GO:0003677">
    <property type="term" value="F:DNA binding"/>
    <property type="evidence" value="ECO:0007669"/>
    <property type="project" value="InterPro"/>
</dbReference>
<dbReference type="NCBIfam" id="TIGR02293">
    <property type="entry name" value="TAS_TIGR02293"/>
    <property type="match status" value="1"/>
</dbReference>
<keyword evidence="4" id="KW-1185">Reference proteome</keyword>
<evidence type="ECO:0000259" key="1">
    <source>
        <dbReference type="Pfam" id="PF09722"/>
    </source>
</evidence>
<dbReference type="InterPro" id="IPR046847">
    <property type="entry name" value="Xre-like_HTH"/>
</dbReference>
<reference evidence="3 4" key="1">
    <citation type="submission" date="2016-11" db="EMBL/GenBank/DDBJ databases">
        <title>Whole Genome Sequencing of Mucilaginibacter polytrichastri RG4-7(T) isolated from the moss sample.</title>
        <authorList>
            <person name="Li Y."/>
        </authorList>
    </citation>
    <scope>NUCLEOTIDE SEQUENCE [LARGE SCALE GENOMIC DNA]</scope>
    <source>
        <strain evidence="3 4">RG4-7</strain>
    </source>
</reference>
<accession>A0A1Q5ZTE4</accession>
<gene>
    <name evidence="3" type="ORF">RG47T_0474</name>
</gene>
<sequence length="155" mass="17217">MSDMAILHQKEFRTTNLVSLLGGVELVTEKIGSAFDLITLSNKGIKKASLDALVGHMGMTKKNFAEDILNLSVKTLERKKGDDLLDRQTSSHVIEVAKVVKHAFDVFEDEAKVQKWLSTPNRALNQMKPLDLFYMPTGLGLVDNVLGRIEEGVYS</sequence>
<dbReference type="STRING" id="1302689.RG47T_0474"/>
<comment type="caution">
    <text evidence="3">The sequence shown here is derived from an EMBL/GenBank/DDBJ whole genome shotgun (WGS) entry which is preliminary data.</text>
</comment>
<proteinExistence type="predicted"/>
<protein>
    <submittedName>
        <fullName evidence="3">Uncharacterized protein</fullName>
    </submittedName>
</protein>
<evidence type="ECO:0000313" key="4">
    <source>
        <dbReference type="Proteomes" id="UP000186720"/>
    </source>
</evidence>
<organism evidence="3 4">
    <name type="scientific">Mucilaginibacter polytrichastri</name>
    <dbReference type="NCBI Taxonomy" id="1302689"/>
    <lineage>
        <taxon>Bacteria</taxon>
        <taxon>Pseudomonadati</taxon>
        <taxon>Bacteroidota</taxon>
        <taxon>Sphingobacteriia</taxon>
        <taxon>Sphingobacteriales</taxon>
        <taxon>Sphingobacteriaceae</taxon>
        <taxon>Mucilaginibacter</taxon>
    </lineage>
</organism>
<feature type="domain" description="Antitoxin Xre/MbcA/ParS-like toxin-binding" evidence="1">
    <location>
        <begin position="102"/>
        <end position="152"/>
    </location>
</feature>
<dbReference type="InterPro" id="IPR011979">
    <property type="entry name" value="Antitox_Xre"/>
</dbReference>
<dbReference type="RefSeq" id="WP_083627272.1">
    <property type="nucleotide sequence ID" value="NZ_FPAM01000001.1"/>
</dbReference>
<dbReference type="Proteomes" id="UP000186720">
    <property type="component" value="Unassembled WGS sequence"/>
</dbReference>
<evidence type="ECO:0000313" key="3">
    <source>
        <dbReference type="EMBL" id="OKS85036.1"/>
    </source>
</evidence>
<name>A0A1Q5ZTE4_9SPHI</name>